<evidence type="ECO:0000256" key="7">
    <source>
        <dbReference type="PROSITE-ProRule" id="PRU01091"/>
    </source>
</evidence>
<dbReference type="Gene3D" id="6.10.250.690">
    <property type="match status" value="1"/>
</dbReference>
<dbReference type="Gene3D" id="3.40.50.2300">
    <property type="match status" value="1"/>
</dbReference>
<dbReference type="CDD" id="cd00383">
    <property type="entry name" value="trans_reg_C"/>
    <property type="match status" value="1"/>
</dbReference>
<dbReference type="SUPFAM" id="SSF46894">
    <property type="entry name" value="C-terminal effector domain of the bipartite response regulators"/>
    <property type="match status" value="1"/>
</dbReference>
<feature type="modified residue" description="4-aspartylphosphate" evidence="6">
    <location>
        <position position="52"/>
    </location>
</feature>
<dbReference type="PROSITE" id="PS51755">
    <property type="entry name" value="OMPR_PHOB"/>
    <property type="match status" value="1"/>
</dbReference>
<keyword evidence="5" id="KW-0804">Transcription</keyword>
<dbReference type="InterPro" id="IPR001789">
    <property type="entry name" value="Sig_transdc_resp-reg_receiver"/>
</dbReference>
<keyword evidence="2" id="KW-0902">Two-component regulatory system</keyword>
<feature type="DNA-binding region" description="OmpR/PhoB-type" evidence="7">
    <location>
        <begin position="129"/>
        <end position="225"/>
    </location>
</feature>
<dbReference type="SMART" id="SM00862">
    <property type="entry name" value="Trans_reg_C"/>
    <property type="match status" value="1"/>
</dbReference>
<evidence type="ECO:0000256" key="5">
    <source>
        <dbReference type="ARBA" id="ARBA00023163"/>
    </source>
</evidence>
<evidence type="ECO:0000256" key="4">
    <source>
        <dbReference type="ARBA" id="ARBA00023125"/>
    </source>
</evidence>
<feature type="domain" description="OmpR/PhoB-type" evidence="9">
    <location>
        <begin position="129"/>
        <end position="225"/>
    </location>
</feature>
<gene>
    <name evidence="10" type="ORF">F0U60_20810</name>
</gene>
<evidence type="ECO:0000259" key="8">
    <source>
        <dbReference type="PROSITE" id="PS50110"/>
    </source>
</evidence>
<sequence>MSRILIIEDEQDLSGLVEYNLRAAGFEAEAAGTGASGLARARANVPDLILLDLMLPDLAGSEVLRLLKSDSELRKVPVIIVSAKGQESDRIQGLELGADDYVVKPFSVRELLLRVKAVLRRSDAEEGPAAQLSAGDIQLDTSRHQVRVKGQEVVLTALEFRLLRTLLERSDRVQTREVLLSDVWGIQAEIHTRTVDTHIKRLREKLGPAGDIIETVRGVGYKLSPP</sequence>
<keyword evidence="4 7" id="KW-0238">DNA-binding</keyword>
<evidence type="ECO:0000256" key="1">
    <source>
        <dbReference type="ARBA" id="ARBA00022553"/>
    </source>
</evidence>
<accession>A0ABY9WU06</accession>
<dbReference type="Pfam" id="PF00072">
    <property type="entry name" value="Response_reg"/>
    <property type="match status" value="1"/>
</dbReference>
<keyword evidence="3" id="KW-0805">Transcription regulation</keyword>
<dbReference type="InterPro" id="IPR016032">
    <property type="entry name" value="Sig_transdc_resp-reg_C-effctor"/>
</dbReference>
<dbReference type="SMART" id="SM00448">
    <property type="entry name" value="REC"/>
    <property type="match status" value="1"/>
</dbReference>
<dbReference type="Proteomes" id="UP001611383">
    <property type="component" value="Chromosome"/>
</dbReference>
<name>A0ABY9WU06_9BACT</name>
<feature type="domain" description="Response regulatory" evidence="8">
    <location>
        <begin position="3"/>
        <end position="119"/>
    </location>
</feature>
<evidence type="ECO:0000256" key="2">
    <source>
        <dbReference type="ARBA" id="ARBA00023012"/>
    </source>
</evidence>
<evidence type="ECO:0000259" key="9">
    <source>
        <dbReference type="PROSITE" id="PS51755"/>
    </source>
</evidence>
<dbReference type="InterPro" id="IPR001867">
    <property type="entry name" value="OmpR/PhoB-type_DNA-bd"/>
</dbReference>
<dbReference type="SUPFAM" id="SSF52172">
    <property type="entry name" value="CheY-like"/>
    <property type="match status" value="1"/>
</dbReference>
<proteinExistence type="predicted"/>
<evidence type="ECO:0000256" key="3">
    <source>
        <dbReference type="ARBA" id="ARBA00023015"/>
    </source>
</evidence>
<dbReference type="InterPro" id="IPR011006">
    <property type="entry name" value="CheY-like_superfamily"/>
</dbReference>
<dbReference type="PANTHER" id="PTHR48111:SF21">
    <property type="entry name" value="DNA-BINDING DUAL MASTER TRANSCRIPTIONAL REGULATOR RPAA"/>
    <property type="match status" value="1"/>
</dbReference>
<dbReference type="RefSeq" id="WP_395822513.1">
    <property type="nucleotide sequence ID" value="NZ_CP043494.1"/>
</dbReference>
<dbReference type="PROSITE" id="PS50110">
    <property type="entry name" value="RESPONSE_REGULATORY"/>
    <property type="match status" value="1"/>
</dbReference>
<protein>
    <submittedName>
        <fullName evidence="10">Response regulator</fullName>
    </submittedName>
</protein>
<dbReference type="PANTHER" id="PTHR48111">
    <property type="entry name" value="REGULATOR OF RPOS"/>
    <property type="match status" value="1"/>
</dbReference>
<dbReference type="Pfam" id="PF00486">
    <property type="entry name" value="Trans_reg_C"/>
    <property type="match status" value="1"/>
</dbReference>
<dbReference type="InterPro" id="IPR036388">
    <property type="entry name" value="WH-like_DNA-bd_sf"/>
</dbReference>
<dbReference type="EMBL" id="CP043494">
    <property type="protein sequence ID" value="WNG46287.1"/>
    <property type="molecule type" value="Genomic_DNA"/>
</dbReference>
<keyword evidence="11" id="KW-1185">Reference proteome</keyword>
<evidence type="ECO:0000313" key="11">
    <source>
        <dbReference type="Proteomes" id="UP001611383"/>
    </source>
</evidence>
<organism evidence="10 11">
    <name type="scientific">Archangium minus</name>
    <dbReference type="NCBI Taxonomy" id="83450"/>
    <lineage>
        <taxon>Bacteria</taxon>
        <taxon>Pseudomonadati</taxon>
        <taxon>Myxococcota</taxon>
        <taxon>Myxococcia</taxon>
        <taxon>Myxococcales</taxon>
        <taxon>Cystobacterineae</taxon>
        <taxon>Archangiaceae</taxon>
        <taxon>Archangium</taxon>
    </lineage>
</organism>
<reference evidence="10 11" key="1">
    <citation type="submission" date="2019-08" db="EMBL/GenBank/DDBJ databases">
        <title>Archangium and Cystobacter genomes.</title>
        <authorList>
            <person name="Chen I.-C.K."/>
            <person name="Wielgoss S."/>
        </authorList>
    </citation>
    <scope>NUCLEOTIDE SEQUENCE [LARGE SCALE GENOMIC DNA]</scope>
    <source>
        <strain evidence="10 11">Cbm 6</strain>
    </source>
</reference>
<dbReference type="Gene3D" id="1.10.10.10">
    <property type="entry name" value="Winged helix-like DNA-binding domain superfamily/Winged helix DNA-binding domain"/>
    <property type="match status" value="1"/>
</dbReference>
<dbReference type="InterPro" id="IPR039420">
    <property type="entry name" value="WalR-like"/>
</dbReference>
<evidence type="ECO:0000313" key="10">
    <source>
        <dbReference type="EMBL" id="WNG46287.1"/>
    </source>
</evidence>
<keyword evidence="1 6" id="KW-0597">Phosphoprotein</keyword>
<evidence type="ECO:0000256" key="6">
    <source>
        <dbReference type="PROSITE-ProRule" id="PRU00169"/>
    </source>
</evidence>